<dbReference type="BioGRID-ORCS" id="318169">
    <property type="hits" value="0 hits in 1 CRISPR screen"/>
</dbReference>
<dbReference type="GeneID" id="318169"/>
<dbReference type="HOGENOM" id="CLU_007485_0_0_1"/>
<reference evidence="3 5" key="11">
    <citation type="journal article" date="2015" name="Genome Res.">
        <title>The Release 6 reference sequence of the Drosophila melanogaster genome.</title>
        <authorList>
            <person name="Hoskins R.A."/>
            <person name="Carlson J.W."/>
            <person name="Wan K.H."/>
            <person name="Park S."/>
            <person name="Mendez I."/>
            <person name="Galle S.E."/>
            <person name="Booth B.W."/>
            <person name="Pfeiffer B.D."/>
            <person name="George R.A."/>
            <person name="Svirskas R."/>
            <person name="Krzywinski M."/>
            <person name="Schein J."/>
            <person name="Accardo M.C."/>
            <person name="Damia E."/>
            <person name="Messina G."/>
            <person name="Mendez-Lago M."/>
            <person name="de Pablos B."/>
            <person name="Demakova O.V."/>
            <person name="Andreyeva E.N."/>
            <person name="Boldyreva L.V."/>
            <person name="Marra M."/>
            <person name="Carvalho A.B."/>
            <person name="Dimitri P."/>
            <person name="Villasante A."/>
            <person name="Zhimulev I.F."/>
            <person name="Rubin G.M."/>
            <person name="Karpen G.H."/>
            <person name="Celniker S.E."/>
        </authorList>
    </citation>
    <scope>NUCLEOTIDE SEQUENCE [LARGE SCALE GENOMIC DNA]</scope>
    <source>
        <strain evidence="5">Berkeley</strain>
    </source>
</reference>
<dbReference type="InParanoid" id="Q8IRP4"/>
<reference evidence="3 5" key="9">
    <citation type="journal article" date="2015" name="G3 (Bethesda)">
        <title>Gene Model Annotations for Drosophila melanogaster: Impact of High-Throughput Data.</title>
        <authorList>
            <consortium name="FlyBase Consortium"/>
            <person name="Matthews B.B."/>
            <person name="Dos Santos G."/>
            <person name="Crosby M.A."/>
            <person name="Emmert D.B."/>
            <person name="St Pierre S.E."/>
            <person name="Gramates L.S."/>
            <person name="Zhou P."/>
            <person name="Schroeder A.J."/>
            <person name="Falls K."/>
            <person name="Strelets V."/>
            <person name="Russo S.M."/>
            <person name="Gelbart W.M."/>
            <person name="null"/>
        </authorList>
    </citation>
    <scope>NUCLEOTIDE SEQUENCE [LARGE SCALE GENOMIC DNA]</scope>
    <source>
        <strain evidence="5">Berkeley</strain>
    </source>
</reference>
<reference evidence="3 5" key="2">
    <citation type="journal article" date="2002" name="Genome Biol.">
        <title>Finishing a whole-genome shotgun: release 3 of the Drosophila melanogaster euchromatic genome sequence.</title>
        <authorList>
            <person name="Celniker S.E."/>
            <person name="Wheeler D.A."/>
            <person name="Kronmiller B."/>
            <person name="Carlson J.W."/>
            <person name="Halpern A."/>
            <person name="Patel S."/>
            <person name="Adams M."/>
            <person name="Champe M."/>
            <person name="Dugan S.P."/>
            <person name="Frise E."/>
            <person name="Hodgson A."/>
            <person name="George R.A."/>
            <person name="Hoskins R.A."/>
            <person name="Laverty T."/>
            <person name="Muzny D.M."/>
            <person name="Nelson C.R."/>
            <person name="Pacleb J.M."/>
            <person name="Park S."/>
            <person name="Pfeiffer B.D."/>
            <person name="Richards S."/>
            <person name="Sodergren E.J."/>
            <person name="Svirskas R."/>
            <person name="Tabor P.E."/>
            <person name="Wan K."/>
            <person name="Stapleton M."/>
            <person name="Sutton G.G."/>
            <person name="Venter C."/>
            <person name="Weinstock G."/>
            <person name="Scherer S.E."/>
            <person name="Myers E.W."/>
            <person name="Gibbs R.A."/>
            <person name="Rubin G.M."/>
        </authorList>
    </citation>
    <scope>NUCLEOTIDE SEQUENCE [LARGE SCALE GENOMIC DNA]</scope>
    <source>
        <strain evidence="5">Berkeley</strain>
    </source>
</reference>
<dbReference type="IntAct" id="Q8IRP4">
    <property type="interactions" value="1"/>
</dbReference>
<proteinExistence type="predicted"/>
<feature type="region of interest" description="Disordered" evidence="1">
    <location>
        <begin position="335"/>
        <end position="363"/>
    </location>
</feature>
<dbReference type="PaxDb" id="7227-FBpp0071039"/>
<evidence type="ECO:0000313" key="5">
    <source>
        <dbReference type="Proteomes" id="UP000000803"/>
    </source>
</evidence>
<reference evidence="3 5" key="6">
    <citation type="journal article" date="2005" name="PLoS Comput. Biol.">
        <title>Combined evidence annotation of transposable elements in genome sequences.</title>
        <authorList>
            <person name="Quesneville H."/>
            <person name="Bergman C.M."/>
            <person name="Andrieu O."/>
            <person name="Autard D."/>
            <person name="Nouaud D."/>
            <person name="Ashburner M."/>
            <person name="Anxolabehere D."/>
        </authorList>
    </citation>
    <scope>NUCLEOTIDE SEQUENCE [LARGE SCALE GENOMIC DNA]</scope>
    <source>
        <strain evidence="5">Berkeley</strain>
    </source>
</reference>
<name>Q8IRP4_DROME</name>
<gene>
    <name evidence="3" type="primary">Dmel\CG32719</name>
    <name evidence="3 4" type="ORF">CG32719</name>
    <name evidence="3" type="ORF">Dmel_CG32719</name>
</gene>
<dbReference type="RefSeq" id="NP_727190.1">
    <property type="nucleotide sequence ID" value="NM_167128.3"/>
</dbReference>
<reference evidence="3 5" key="8">
    <citation type="journal article" date="2007" name="Science">
        <title>Sequence finishing and mapping of Drosophila melanogaster heterochromatin.</title>
        <authorList>
            <person name="Hoskins R.A."/>
            <person name="Carlson J.W."/>
            <person name="Kennedy C."/>
            <person name="Acevedo D."/>
            <person name="Evans-Holm M."/>
            <person name="Frise E."/>
            <person name="Wan K.H."/>
            <person name="Park S."/>
            <person name="Mendez-Lago M."/>
            <person name="Rossi F."/>
            <person name="Villasante A."/>
            <person name="Dimitri P."/>
            <person name="Karpen G.H."/>
            <person name="Celniker S.E."/>
        </authorList>
    </citation>
    <scope>NUCLEOTIDE SEQUENCE [LARGE SCALE GENOMIC DNA]</scope>
    <source>
        <strain evidence="5">Berkeley</strain>
    </source>
</reference>
<dbReference type="Pfam" id="PF15866">
    <property type="entry name" value="DUF4729"/>
    <property type="match status" value="1"/>
</dbReference>
<evidence type="ECO:0000256" key="1">
    <source>
        <dbReference type="SAM" id="MobiDB-lite"/>
    </source>
</evidence>
<evidence type="ECO:0000313" key="3">
    <source>
        <dbReference type="EMBL" id="AAN09211.1"/>
    </source>
</evidence>
<reference evidence="3 5" key="3">
    <citation type="journal article" date="2002" name="Genome Biol.">
        <title>Annotation of the Drosophila melanogaster euchromatic genome: a systematic review.</title>
        <authorList>
            <person name="Misra S."/>
            <person name="Crosby M.A."/>
            <person name="Mungall C.J."/>
            <person name="Matthews B.B."/>
            <person name="Campbell K.S."/>
            <person name="Hradecky P."/>
            <person name="Huang Y."/>
            <person name="Kaminker J.S."/>
            <person name="Millburn G.H."/>
            <person name="Prochnik S.E."/>
            <person name="Smith C.D."/>
            <person name="Tupy J.L."/>
            <person name="Whitfied E.J."/>
            <person name="Bayraktaroglu L."/>
            <person name="Berman B.P."/>
            <person name="Bettencourt B.R."/>
            <person name="Celniker S.E."/>
            <person name="de Grey A.D."/>
            <person name="Drysdale R.A."/>
            <person name="Harris N.L."/>
            <person name="Richter J."/>
            <person name="Russo S."/>
            <person name="Schroeder A.J."/>
            <person name="Shu S.Q."/>
            <person name="Stapleton M."/>
            <person name="Yamada C."/>
            <person name="Ashburner M."/>
            <person name="Gelbart W.M."/>
            <person name="Rubin G.M."/>
            <person name="Lewis S.E."/>
        </authorList>
    </citation>
    <scope>GENOME REANNOTATION</scope>
    <source>
        <strain evidence="5">Berkeley</strain>
    </source>
</reference>
<dbReference type="VEuPathDB" id="VectorBase:FBgn0052719"/>
<dbReference type="InterPro" id="IPR031732">
    <property type="entry name" value="DUF4729"/>
</dbReference>
<evidence type="ECO:0000259" key="2">
    <source>
        <dbReference type="Pfam" id="PF15866"/>
    </source>
</evidence>
<dbReference type="ExpressionAtlas" id="Q8IRP4">
    <property type="expression patterns" value="baseline and differential"/>
</dbReference>
<dbReference type="OrthoDB" id="7872739at2759"/>
<feature type="region of interest" description="Disordered" evidence="1">
    <location>
        <begin position="179"/>
        <end position="201"/>
    </location>
</feature>
<protein>
    <recommendedName>
        <fullName evidence="2">DUF4729 domain-containing protein</fullName>
    </recommendedName>
</protein>
<dbReference type="AGR" id="FB:FBgn0052719"/>
<reference evidence="3 5" key="5">
    <citation type="journal article" date="2002" name="Genome Biol.">
        <title>Heterochromatic sequences in a Drosophila whole-genome shotgun assembly.</title>
        <authorList>
            <person name="Hoskins R.A."/>
            <person name="Smith C.D."/>
            <person name="Carlson J.W."/>
            <person name="Carvalho A.B."/>
            <person name="Halpern A."/>
            <person name="Kaminker J.S."/>
            <person name="Kennedy C."/>
            <person name="Mungall C.J."/>
            <person name="Sullivan B.A."/>
            <person name="Sutton G.G."/>
            <person name="Yasuhara J.C."/>
            <person name="Wakimoto B.T."/>
            <person name="Myers E.W."/>
            <person name="Celniker S.E."/>
            <person name="Rubin G.M."/>
            <person name="Karpen G.H."/>
        </authorList>
    </citation>
    <scope>NUCLEOTIDE SEQUENCE [LARGE SCALE GENOMIC DNA]</scope>
    <source>
        <strain evidence="5">Berkeley</strain>
    </source>
</reference>
<dbReference type="AlphaFoldDB" id="Q8IRP4"/>
<sequence length="1220" mass="142152">MPIDRARGRQRNRNRNMPETLLENHLQKLFKEQELLHQLLISNRPGIKTQSENLDGESIDDENLPGFKEKEVGEDRKEPQNYPILAEMVDSSIPPKLEDLPKLPSRRYPYCRNQSLIPMPISVGNCTQPKVMGQGFDTPFLYPEFISKNEENRVKYILSLVDSLVLQIERLLKLSEHSMPKEDIKKPSTGAVPKSRPKQEFQTDQMGHANYTITVNSRFKKPRQHNPSKKHRLATSNTNSYNKLPDIIDLDCEFGMEYIEKFRANNFRDNFRTKAVFDNQEIYTDTTDSIGIMAEDEEDLNEPQITIISTSETSSDISFLEIAMANSFQTKRRCKKTQDDTSAFRPRTPITRPSTPIDDDVPSTSAQAKFYQPFKGPSDTEESESSVLNMWQLLKADGKSRKYFNNIQRDIATTTQPNELEDWQSDIVLFIREFNNAKRRRRQANKYKYQKLPPLDRKSVMKVKKKSLSVDSFVSTERSNVCSKFCREYKTQKEWFNAERKFKRLQYLLFYRPQDLFEPRIKWTEKVQCGIPRRCLNVIRNQTIPVQPKNMQKIDIPHGPVEEKKVPDKNPDQDFRSLERGEWLKRLLIDKGRLGQYQRLEHLITPENPLKAIYLPILHRVKTSKIYKEEPKPFYNKHSSSSIYLSSSTNFGSKISSQNSTTYISPEPDSGASLYTIFYDAKNTKSVTASSTAFRDYFVIETDSVFSSNDTSDPHISSSLTISEEMQELQQKLDKPSAEDTRTENVDFRRFIDIDYVSLLILQLMSNMKPKKDTHLFEFHPKITNYMYSFYWEHLKDDSLFFHWFVSEGFFPAHYLIYVKNAEELEDDSYDQLDEEIMQYIDVANDANAKQIHLTRQMAHLMVTSYFRVLYHRAISIEYPILDRYLLRCRSAISIVELYQQERGRNILKNRVDCKRLMNWAIKNEGRVKQLNDEPLYYAEQRASINTSLVMRTPNLECFKEFYTRQVLPKPDALAINPMFKKIHYPRIRKSSHITFVCPIPGCATSLSSEILLAHFLSDHCRRLEELWLTDRMILLFYPCSYPPNQIYCICVIALLAKMPNEIVPIPQVVFNEELPTKYLYFAEHGACFLMFAPVSRSLVEGKATHKISAEIDVEMELDTLYIFWLAIADYELEVAGCRLFLYGQDRGVKAKSLLTFVKMSKFKGVADLLVTHPDSYLAIDYEAMASLTKNFKDLLYIEVRYVNKLNEDPNSSGDDSFDA</sequence>
<dbReference type="UCSC" id="CG32719-RA">
    <property type="organism name" value="d. melanogaster"/>
</dbReference>
<dbReference type="FlyBase" id="FBgn0052719">
    <property type="gene designation" value="CG32719"/>
</dbReference>
<dbReference type="Bgee" id="FBgn0052719">
    <property type="expression patterns" value="Expressed in spermatocyte cyst cell (Drosophila) in testis and 21 other cell types or tissues"/>
</dbReference>
<dbReference type="OMA" id="KYLYFAE"/>
<reference evidence="3 5" key="7">
    <citation type="journal article" date="2007" name="Science">
        <title>The Release 5.1 annotation of Drosophila melanogaster heterochromatin.</title>
        <authorList>
            <person name="Smith C.D."/>
            <person name="Shu S."/>
            <person name="Mungall C.J."/>
            <person name="Karpen G.H."/>
        </authorList>
    </citation>
    <scope>NUCLEOTIDE SEQUENCE [LARGE SCALE GENOMIC DNA]</scope>
    <source>
        <strain evidence="5">Berkeley</strain>
    </source>
</reference>
<evidence type="ECO:0000313" key="4">
    <source>
        <dbReference type="FlyBase" id="FBgn0052719"/>
    </source>
</evidence>
<dbReference type="Proteomes" id="UP000000803">
    <property type="component" value="Chromosome X"/>
</dbReference>
<accession>Q8IRP4</accession>
<dbReference type="PhylomeDB" id="Q8IRP4"/>
<feature type="domain" description="DUF4729" evidence="2">
    <location>
        <begin position="998"/>
        <end position="1191"/>
    </location>
</feature>
<dbReference type="EMBL" id="AE014298">
    <property type="protein sequence ID" value="AAN09211.1"/>
    <property type="molecule type" value="Genomic_DNA"/>
</dbReference>
<reference evidence="3 5" key="1">
    <citation type="journal article" date="2000" name="Science">
        <title>The genome sequence of Drosophila melanogaster.</title>
        <authorList>
            <person name="Adams M.D."/>
            <person name="Celniker S.E."/>
            <person name="Holt R.A."/>
            <person name="Evans C.A."/>
            <person name="Gocayne J.D."/>
            <person name="Amanatides P.G."/>
            <person name="Scherer S.E."/>
            <person name="Li P.W."/>
            <person name="Hoskins R.A."/>
            <person name="Galle R.F."/>
            <person name="George R.A."/>
            <person name="Lewis S.E."/>
            <person name="Richards S."/>
            <person name="Ashburner M."/>
            <person name="Henderson S.N."/>
            <person name="Sutton G.G."/>
            <person name="Wortman J.R."/>
            <person name="Yandell M.D."/>
            <person name="Zhang Q."/>
            <person name="Chen L.X."/>
            <person name="Brandon R.C."/>
            <person name="Rogers Y.H."/>
            <person name="Blazej R.G."/>
            <person name="Champe M."/>
            <person name="Pfeiffer B.D."/>
            <person name="Wan K.H."/>
            <person name="Doyle C."/>
            <person name="Baxter E.G."/>
            <person name="Helt G."/>
            <person name="Nelson C.R."/>
            <person name="Gabor G.L."/>
            <person name="Abril J.F."/>
            <person name="Agbayani A."/>
            <person name="An H.J."/>
            <person name="Andrews-Pfannkoch C."/>
            <person name="Baldwin D."/>
            <person name="Ballew R.M."/>
            <person name="Basu A."/>
            <person name="Baxendale J."/>
            <person name="Bayraktaroglu L."/>
            <person name="Beasley E.M."/>
            <person name="Beeson K.Y."/>
            <person name="Benos P.V."/>
            <person name="Berman B.P."/>
            <person name="Bhandari D."/>
            <person name="Bolshakov S."/>
            <person name="Borkova D."/>
            <person name="Botchan M.R."/>
            <person name="Bouck J."/>
            <person name="Brokstein P."/>
            <person name="Brottier P."/>
            <person name="Burtis K.C."/>
            <person name="Busam D.A."/>
            <person name="Butler H."/>
            <person name="Cadieu E."/>
            <person name="Center A."/>
            <person name="Chandra I."/>
            <person name="Cherry J.M."/>
            <person name="Cawley S."/>
            <person name="Dahlke C."/>
            <person name="Davenport L.B."/>
            <person name="Davies P."/>
            <person name="de Pablos B."/>
            <person name="Delcher A."/>
            <person name="Deng Z."/>
            <person name="Mays A.D."/>
            <person name="Dew I."/>
            <person name="Dietz S.M."/>
            <person name="Dodson K."/>
            <person name="Doup L.E."/>
            <person name="Downes M."/>
            <person name="Dugan-Rocha S."/>
            <person name="Dunkov B.C."/>
            <person name="Dunn P."/>
            <person name="Durbin K.J."/>
            <person name="Evangelista C.C."/>
            <person name="Ferraz C."/>
            <person name="Ferriera S."/>
            <person name="Fleischmann W."/>
            <person name="Fosler C."/>
            <person name="Gabrielian A.E."/>
            <person name="Garg N.S."/>
            <person name="Gelbart W.M."/>
            <person name="Glasser K."/>
            <person name="Glodek A."/>
            <person name="Gong F."/>
            <person name="Gorrell J.H."/>
            <person name="Gu Z."/>
            <person name="Guan P."/>
            <person name="Harris M."/>
            <person name="Harris N.L."/>
            <person name="Harvey D."/>
            <person name="Heiman T.J."/>
            <person name="Hernandez J.R."/>
            <person name="Houck J."/>
            <person name="Hostin D."/>
            <person name="Houston K.A."/>
            <person name="Howland T.J."/>
            <person name="Wei M.H."/>
            <person name="Ibegwam C."/>
            <person name="Jalali M."/>
            <person name="Kalush F."/>
            <person name="Karpen G.H."/>
            <person name="Ke Z."/>
            <person name="Kennison J.A."/>
            <person name="Ketchum K.A."/>
            <person name="Kimmel B.E."/>
            <person name="Kodira C.D."/>
            <person name="Kraft C."/>
            <person name="Kravitz S."/>
            <person name="Kulp D."/>
            <person name="Lai Z."/>
            <person name="Lasko P."/>
            <person name="Lei Y."/>
            <person name="Levitsky A.A."/>
            <person name="Li J."/>
            <person name="Li Z."/>
            <person name="Liang Y."/>
            <person name="Lin X."/>
            <person name="Liu X."/>
            <person name="Mattei B."/>
            <person name="McIntosh T.C."/>
            <person name="McLeod M.P."/>
            <person name="McPherson D."/>
            <person name="Merkulov G."/>
            <person name="Milshina N.V."/>
            <person name="Mobarry C."/>
            <person name="Morris J."/>
            <person name="Moshrefi A."/>
            <person name="Mount S.M."/>
            <person name="Moy M."/>
            <person name="Murphy B."/>
            <person name="Murphy L."/>
            <person name="Muzny D.M."/>
            <person name="Nelson D.L."/>
            <person name="Nelson D.R."/>
            <person name="Nelson K.A."/>
            <person name="Nixon K."/>
            <person name="Nusskern D.R."/>
            <person name="Pacleb J.M."/>
            <person name="Palazzolo M."/>
            <person name="Pittman G.S."/>
            <person name="Pan S."/>
            <person name="Pollard J."/>
            <person name="Puri V."/>
            <person name="Reese M.G."/>
            <person name="Reinert K."/>
            <person name="Remington K."/>
            <person name="Saunders R.D."/>
            <person name="Scheeler F."/>
            <person name="Shen H."/>
            <person name="Shue B.C."/>
            <person name="Siden-Kiamos I."/>
            <person name="Simpson M."/>
            <person name="Skupski M.P."/>
            <person name="Smith T."/>
            <person name="Spier E."/>
            <person name="Spradling A.C."/>
            <person name="Stapleton M."/>
            <person name="Strong R."/>
            <person name="Sun E."/>
            <person name="Svirskas R."/>
            <person name="Tector C."/>
            <person name="Turner R."/>
            <person name="Venter E."/>
            <person name="Wang A.H."/>
            <person name="Wang X."/>
            <person name="Wang Z.Y."/>
            <person name="Wassarman D.A."/>
            <person name="Weinstock G.M."/>
            <person name="Weissenbach J."/>
            <person name="Williams S.M."/>
            <person name="WoodageT"/>
            <person name="Worley K.C."/>
            <person name="Wu D."/>
            <person name="Yang S."/>
            <person name="Yao Q.A."/>
            <person name="Ye J."/>
            <person name="Yeh R.F."/>
            <person name="Zaveri J.S."/>
            <person name="Zhan M."/>
            <person name="Zhang G."/>
            <person name="Zhao Q."/>
            <person name="Zheng L."/>
            <person name="Zheng X.H."/>
            <person name="Zhong F.N."/>
            <person name="Zhong W."/>
            <person name="Zhou X."/>
            <person name="Zhu S."/>
            <person name="Zhu X."/>
            <person name="Smith H.O."/>
            <person name="Gibbs R.A."/>
            <person name="Myers E.W."/>
            <person name="Rubin G.M."/>
            <person name="Venter J.C."/>
        </authorList>
    </citation>
    <scope>NUCLEOTIDE SEQUENCE [LARGE SCALE GENOMIC DNA]</scope>
    <source>
        <strain evidence="5">Berkeley</strain>
    </source>
</reference>
<reference evidence="3 5" key="10">
    <citation type="journal article" date="2015" name="G3 (Bethesda)">
        <title>Gene Model Annotations for Drosophila melanogaster: The Rule-Benders.</title>
        <authorList>
            <consortium name="FlyBase Consortium"/>
            <person name="Crosby M.A."/>
            <person name="Gramates L.S."/>
            <person name="Dos Santos G."/>
            <person name="Matthews B.B."/>
            <person name="St Pierre S.E."/>
            <person name="Zhou P."/>
            <person name="Schroeder A.J."/>
            <person name="Falls K."/>
            <person name="Emmert D.B."/>
            <person name="Russo S.M."/>
            <person name="Gelbart W.M."/>
            <person name="null"/>
        </authorList>
    </citation>
    <scope>NUCLEOTIDE SEQUENCE [LARGE SCALE GENOMIC DNA]</scope>
    <source>
        <strain evidence="5">Berkeley</strain>
    </source>
</reference>
<organism evidence="3 5">
    <name type="scientific">Drosophila melanogaster</name>
    <name type="common">Fruit fly</name>
    <dbReference type="NCBI Taxonomy" id="7227"/>
    <lineage>
        <taxon>Eukaryota</taxon>
        <taxon>Metazoa</taxon>
        <taxon>Ecdysozoa</taxon>
        <taxon>Arthropoda</taxon>
        <taxon>Hexapoda</taxon>
        <taxon>Insecta</taxon>
        <taxon>Pterygota</taxon>
        <taxon>Neoptera</taxon>
        <taxon>Endopterygota</taxon>
        <taxon>Diptera</taxon>
        <taxon>Brachycera</taxon>
        <taxon>Muscomorpha</taxon>
        <taxon>Ephydroidea</taxon>
        <taxon>Drosophilidae</taxon>
        <taxon>Drosophila</taxon>
        <taxon>Sophophora</taxon>
    </lineage>
</organism>
<feature type="compositionally biased region" description="Low complexity" evidence="1">
    <location>
        <begin position="345"/>
        <end position="356"/>
    </location>
</feature>
<dbReference type="KEGG" id="dme:Dmel_CG32719"/>
<keyword evidence="5" id="KW-1185">Reference proteome</keyword>
<reference evidence="3 5" key="4">
    <citation type="journal article" date="2002" name="Genome Biol.">
        <title>The transposable elements of the Drosophila melanogaster euchromatin: a genomics perspective.</title>
        <authorList>
            <person name="Kaminker J.S."/>
            <person name="Bergman C.M."/>
            <person name="Kronmiller B."/>
            <person name="Carlson J."/>
            <person name="Svirskas R."/>
            <person name="Patel S."/>
            <person name="Frise E."/>
            <person name="Wheeler D.A."/>
            <person name="Lewis S.E."/>
            <person name="Rubin G.M."/>
            <person name="Ashburner M."/>
            <person name="Celniker S.E."/>
        </authorList>
    </citation>
    <scope>NUCLEOTIDE SEQUENCE [LARGE SCALE GENOMIC DNA]</scope>
    <source>
        <strain evidence="5">Berkeley</strain>
    </source>
</reference>